<keyword evidence="5" id="KW-1185">Reference proteome</keyword>
<dbReference type="SUPFAM" id="SSF52172">
    <property type="entry name" value="CheY-like"/>
    <property type="match status" value="1"/>
</dbReference>
<feature type="domain" description="Response regulatory" evidence="3">
    <location>
        <begin position="3"/>
        <end position="134"/>
    </location>
</feature>
<evidence type="ECO:0000313" key="4">
    <source>
        <dbReference type="EMBL" id="RAQ94452.1"/>
    </source>
</evidence>
<feature type="modified residue" description="4-aspartylphosphate" evidence="2">
    <location>
        <position position="67"/>
    </location>
</feature>
<evidence type="ECO:0000256" key="1">
    <source>
        <dbReference type="ARBA" id="ARBA00022553"/>
    </source>
</evidence>
<dbReference type="PANTHER" id="PTHR44591">
    <property type="entry name" value="STRESS RESPONSE REGULATOR PROTEIN 1"/>
    <property type="match status" value="1"/>
</dbReference>
<sequence>MAQVGLLEDNPRIAKLCVTFLDFAGHRVVHYRHPRECLEALLADKPAGTEAEGPAPDSLPIDLLILDLYMPDMAGEDVLRQLRAHPHTRNLPLILCTAAPASEIEQAKSIAPRAVVVEKPFKLQTLTAAIDALLSAPNAV</sequence>
<protein>
    <recommendedName>
        <fullName evidence="3">Response regulatory domain-containing protein</fullName>
    </recommendedName>
</protein>
<dbReference type="InterPro" id="IPR011006">
    <property type="entry name" value="CheY-like_superfamily"/>
</dbReference>
<dbReference type="EMBL" id="MCIF01000002">
    <property type="protein sequence ID" value="RAQ94452.1"/>
    <property type="molecule type" value="Genomic_DNA"/>
</dbReference>
<dbReference type="PANTHER" id="PTHR44591:SF3">
    <property type="entry name" value="RESPONSE REGULATORY DOMAIN-CONTAINING PROTEIN"/>
    <property type="match status" value="1"/>
</dbReference>
<dbReference type="GO" id="GO:0000160">
    <property type="term" value="P:phosphorelay signal transduction system"/>
    <property type="evidence" value="ECO:0007669"/>
    <property type="project" value="InterPro"/>
</dbReference>
<dbReference type="OrthoDB" id="159132at2"/>
<keyword evidence="1 2" id="KW-0597">Phosphoprotein</keyword>
<accession>A0A328VEJ3</accession>
<reference evidence="4 5" key="1">
    <citation type="submission" date="2016-08" db="EMBL/GenBank/DDBJ databases">
        <title>Analysis of Carbohydrate Active Enzymes in Thermogemmatispora T81 Reveals Carbohydrate Degradation Ability.</title>
        <authorList>
            <person name="Tomazini A."/>
            <person name="Lal S."/>
            <person name="Stott M."/>
            <person name="Henrissat B."/>
            <person name="Polikarpov I."/>
            <person name="Sparling R."/>
            <person name="Levin D.B."/>
        </authorList>
    </citation>
    <scope>NUCLEOTIDE SEQUENCE [LARGE SCALE GENOMIC DNA]</scope>
    <source>
        <strain evidence="4 5">T81</strain>
    </source>
</reference>
<dbReference type="PROSITE" id="PS50110">
    <property type="entry name" value="RESPONSE_REGULATORY"/>
    <property type="match status" value="1"/>
</dbReference>
<comment type="caution">
    <text evidence="4">The sequence shown here is derived from an EMBL/GenBank/DDBJ whole genome shotgun (WGS) entry which is preliminary data.</text>
</comment>
<organism evidence="4 5">
    <name type="scientific">Thermogemmatispora tikiterensis</name>
    <dbReference type="NCBI Taxonomy" id="1825093"/>
    <lineage>
        <taxon>Bacteria</taxon>
        <taxon>Bacillati</taxon>
        <taxon>Chloroflexota</taxon>
        <taxon>Ktedonobacteria</taxon>
        <taxon>Thermogemmatisporales</taxon>
        <taxon>Thermogemmatisporaceae</taxon>
        <taxon>Thermogemmatispora</taxon>
    </lineage>
</organism>
<gene>
    <name evidence="4" type="ORF">A4R35_02830</name>
</gene>
<dbReference type="InterPro" id="IPR001789">
    <property type="entry name" value="Sig_transdc_resp-reg_receiver"/>
</dbReference>
<evidence type="ECO:0000256" key="2">
    <source>
        <dbReference type="PROSITE-ProRule" id="PRU00169"/>
    </source>
</evidence>
<dbReference type="Pfam" id="PF00072">
    <property type="entry name" value="Response_reg"/>
    <property type="match status" value="1"/>
</dbReference>
<dbReference type="Gene3D" id="3.40.50.2300">
    <property type="match status" value="1"/>
</dbReference>
<name>A0A328VEJ3_9CHLR</name>
<dbReference type="InterPro" id="IPR050595">
    <property type="entry name" value="Bact_response_regulator"/>
</dbReference>
<dbReference type="AlphaFoldDB" id="A0A328VEJ3"/>
<proteinExistence type="predicted"/>
<evidence type="ECO:0000313" key="5">
    <source>
        <dbReference type="Proteomes" id="UP000248706"/>
    </source>
</evidence>
<dbReference type="Proteomes" id="UP000248706">
    <property type="component" value="Unassembled WGS sequence"/>
</dbReference>
<dbReference type="SMART" id="SM00448">
    <property type="entry name" value="REC"/>
    <property type="match status" value="1"/>
</dbReference>
<dbReference type="RefSeq" id="WP_112426363.1">
    <property type="nucleotide sequence ID" value="NZ_MCIF01000002.1"/>
</dbReference>
<evidence type="ECO:0000259" key="3">
    <source>
        <dbReference type="PROSITE" id="PS50110"/>
    </source>
</evidence>